<proteinExistence type="predicted"/>
<dbReference type="AlphaFoldDB" id="A0A7T8JVD4"/>
<reference evidence="2" key="1">
    <citation type="submission" date="2021-01" db="EMBL/GenBank/DDBJ databases">
        <title>Caligus Genome Assembly.</title>
        <authorList>
            <person name="Gallardo-Escarate C."/>
        </authorList>
    </citation>
    <scope>NUCLEOTIDE SEQUENCE [LARGE SCALE GENOMIC DNA]</scope>
</reference>
<dbReference type="EMBL" id="CP045904">
    <property type="protein sequence ID" value="QQP35934.1"/>
    <property type="molecule type" value="Genomic_DNA"/>
</dbReference>
<dbReference type="Proteomes" id="UP000595437">
    <property type="component" value="Chromosome 15"/>
</dbReference>
<accession>A0A7T8JVD4</accession>
<sequence length="62" mass="6838">MRICFTSSPSRDFFTPDPILLSMPVALTLYTVGLLMPNCLEISVGVFPASRSGWTQIQTSRS</sequence>
<protein>
    <submittedName>
        <fullName evidence="1">Uncharacterized protein</fullName>
    </submittedName>
</protein>
<evidence type="ECO:0000313" key="2">
    <source>
        <dbReference type="Proteomes" id="UP000595437"/>
    </source>
</evidence>
<keyword evidence="2" id="KW-1185">Reference proteome</keyword>
<evidence type="ECO:0000313" key="1">
    <source>
        <dbReference type="EMBL" id="QQP35934.1"/>
    </source>
</evidence>
<gene>
    <name evidence="1" type="ORF">FKW44_020884</name>
</gene>
<organism evidence="1 2">
    <name type="scientific">Caligus rogercresseyi</name>
    <name type="common">Sea louse</name>
    <dbReference type="NCBI Taxonomy" id="217165"/>
    <lineage>
        <taxon>Eukaryota</taxon>
        <taxon>Metazoa</taxon>
        <taxon>Ecdysozoa</taxon>
        <taxon>Arthropoda</taxon>
        <taxon>Crustacea</taxon>
        <taxon>Multicrustacea</taxon>
        <taxon>Hexanauplia</taxon>
        <taxon>Copepoda</taxon>
        <taxon>Siphonostomatoida</taxon>
        <taxon>Caligidae</taxon>
        <taxon>Caligus</taxon>
    </lineage>
</organism>
<name>A0A7T8JVD4_CALRO</name>